<dbReference type="EMBL" id="KB908924">
    <property type="protein sequence ID" value="EOB14759.1"/>
    <property type="molecule type" value="Genomic_DNA"/>
</dbReference>
<proteinExistence type="predicted"/>
<gene>
    <name evidence="2" type="ORF">NBO_16g0045</name>
</gene>
<evidence type="ECO:0000256" key="1">
    <source>
        <dbReference type="SAM" id="MobiDB-lite"/>
    </source>
</evidence>
<evidence type="ECO:0000313" key="2">
    <source>
        <dbReference type="EMBL" id="EOB14759.1"/>
    </source>
</evidence>
<dbReference type="AlphaFoldDB" id="R0M9W1"/>
<dbReference type="SUPFAM" id="SSF51182">
    <property type="entry name" value="RmlC-like cupins"/>
    <property type="match status" value="1"/>
</dbReference>
<sequence length="350" mass="39455">MKKTYKPLANQNKTATSFRRKTIDPKIDLGIKKDEDGLENIDDYWRVAESILEADSVSEADQNPPEVQNEKRFVINSLDSNVVNDEMSSSVGFSMISIEEKEEEKGNEPTFEEIKLTEANKSEDTTLYNIEEIKERLSHKTPSKIDENDNEDIGEVEDTKSIVINTSGFDKSKPTPKAQSKPKEEKVKQEKSKQEKPKQEKPKEKPKQKKSKEKLKEDPKNKVKKIKSLGLTAPHKPSSISEPFIIKDKEVGLSNVSASYTGKSELISLVKTGTSETAVLHLNPGAKIVKDLAYADFTLYVKKGNLDVTVQENNFVVKRDAILCIEKDVEYSLVNSGLRQVEAIITYFIE</sequence>
<dbReference type="Gene3D" id="2.60.120.10">
    <property type="entry name" value="Jelly Rolls"/>
    <property type="match status" value="1"/>
</dbReference>
<reference evidence="2 3" key="1">
    <citation type="journal article" date="2013" name="BMC Genomics">
        <title>Comparative genomics of parasitic silkworm microsporidia reveal an association between genome expansion and host adaptation.</title>
        <authorList>
            <person name="Pan G."/>
            <person name="Xu J."/>
            <person name="Li T."/>
            <person name="Xia Q."/>
            <person name="Liu S.L."/>
            <person name="Zhang G."/>
            <person name="Li S."/>
            <person name="Li C."/>
            <person name="Liu H."/>
            <person name="Yang L."/>
            <person name="Liu T."/>
            <person name="Zhang X."/>
            <person name="Wu Z."/>
            <person name="Fan W."/>
            <person name="Dang X."/>
            <person name="Xiang H."/>
            <person name="Tao M."/>
            <person name="Li Y."/>
            <person name="Hu J."/>
            <person name="Li Z."/>
            <person name="Lin L."/>
            <person name="Luo J."/>
            <person name="Geng L."/>
            <person name="Wang L."/>
            <person name="Long M."/>
            <person name="Wan Y."/>
            <person name="He N."/>
            <person name="Zhang Z."/>
            <person name="Lu C."/>
            <person name="Keeling P.J."/>
            <person name="Wang J."/>
            <person name="Xiang Z."/>
            <person name="Zhou Z."/>
        </authorList>
    </citation>
    <scope>NUCLEOTIDE SEQUENCE [LARGE SCALE GENOMIC DNA]</scope>
    <source>
        <strain evidence="3">CQ1 / CVCC 102059</strain>
    </source>
</reference>
<keyword evidence="3" id="KW-1185">Reference proteome</keyword>
<dbReference type="InterPro" id="IPR011051">
    <property type="entry name" value="RmlC_Cupin_sf"/>
</dbReference>
<organism evidence="2 3">
    <name type="scientific">Nosema bombycis (strain CQ1 / CVCC 102059)</name>
    <name type="common">Microsporidian parasite</name>
    <name type="synonym">Pebrine of silkworm</name>
    <dbReference type="NCBI Taxonomy" id="578461"/>
    <lineage>
        <taxon>Eukaryota</taxon>
        <taxon>Fungi</taxon>
        <taxon>Fungi incertae sedis</taxon>
        <taxon>Microsporidia</taxon>
        <taxon>Nosematidae</taxon>
        <taxon>Nosema</taxon>
    </lineage>
</organism>
<dbReference type="HOGENOM" id="CLU_839632_0_0_1"/>
<dbReference type="OrthoDB" id="2195811at2759"/>
<name>R0M9W1_NOSB1</name>
<dbReference type="Proteomes" id="UP000016927">
    <property type="component" value="Unassembled WGS sequence"/>
</dbReference>
<dbReference type="VEuPathDB" id="MicrosporidiaDB:NBO_16g0045"/>
<feature type="compositionally biased region" description="Basic and acidic residues" evidence="1">
    <location>
        <begin position="138"/>
        <end position="147"/>
    </location>
</feature>
<accession>R0M9W1</accession>
<evidence type="ECO:0000313" key="3">
    <source>
        <dbReference type="Proteomes" id="UP000016927"/>
    </source>
</evidence>
<dbReference type="OMA" id="FEDCCES"/>
<protein>
    <submittedName>
        <fullName evidence="2">Uncharacterized protein</fullName>
    </submittedName>
</protein>
<dbReference type="InterPro" id="IPR014710">
    <property type="entry name" value="RmlC-like_jellyroll"/>
</dbReference>
<feature type="compositionally biased region" description="Basic and acidic residues" evidence="1">
    <location>
        <begin position="181"/>
        <end position="205"/>
    </location>
</feature>
<feature type="region of interest" description="Disordered" evidence="1">
    <location>
        <begin position="138"/>
        <end position="235"/>
    </location>
</feature>